<evidence type="ECO:0000256" key="2">
    <source>
        <dbReference type="ARBA" id="ARBA00021975"/>
    </source>
</evidence>
<keyword evidence="10" id="KW-1185">Reference proteome</keyword>
<dbReference type="SMART" id="SM00853">
    <property type="entry name" value="MutL_C"/>
    <property type="match status" value="1"/>
</dbReference>
<dbReference type="InterPro" id="IPR020568">
    <property type="entry name" value="Ribosomal_Su5_D2-typ_SF"/>
</dbReference>
<evidence type="ECO:0000259" key="8">
    <source>
        <dbReference type="SMART" id="SM01340"/>
    </source>
</evidence>
<comment type="function">
    <text evidence="5">This protein is involved in the repair of mismatches in DNA. It is required for dam-dependent methyl-directed DNA mismatch repair. May act as a 'molecular matchmaker', a protein that promotes the formation of a stable complex between two or more DNA-binding proteins in an ATP-dependent manner without itself being part of a final effector complex.</text>
</comment>
<evidence type="ECO:0000256" key="6">
    <source>
        <dbReference type="SAM" id="MobiDB-lite"/>
    </source>
</evidence>
<dbReference type="CDD" id="cd16926">
    <property type="entry name" value="HATPase_MutL-MLH-PMS-like"/>
    <property type="match status" value="1"/>
</dbReference>
<dbReference type="NCBIfam" id="TIGR00585">
    <property type="entry name" value="mutl"/>
    <property type="match status" value="1"/>
</dbReference>
<comment type="caution">
    <text evidence="9">The sequence shown here is derived from an EMBL/GenBank/DDBJ whole genome shotgun (WGS) entry which is preliminary data.</text>
</comment>
<dbReference type="SUPFAM" id="SSF54211">
    <property type="entry name" value="Ribosomal protein S5 domain 2-like"/>
    <property type="match status" value="1"/>
</dbReference>
<dbReference type="InterPro" id="IPR014762">
    <property type="entry name" value="DNA_mismatch_repair_CS"/>
</dbReference>
<name>A0ABT4ABG5_9BACT</name>
<accession>A0ABT4ABG5</accession>
<keyword evidence="3 5" id="KW-0227">DNA damage</keyword>
<dbReference type="CDD" id="cd00782">
    <property type="entry name" value="MutL_Trans"/>
    <property type="match status" value="1"/>
</dbReference>
<dbReference type="InterPro" id="IPR038973">
    <property type="entry name" value="MutL/Mlh/Pms-like"/>
</dbReference>
<keyword evidence="9" id="KW-0255">Endonuclease</keyword>
<dbReference type="Gene3D" id="3.30.565.10">
    <property type="entry name" value="Histidine kinase-like ATPase, C-terminal domain"/>
    <property type="match status" value="1"/>
</dbReference>
<evidence type="ECO:0000256" key="3">
    <source>
        <dbReference type="ARBA" id="ARBA00022763"/>
    </source>
</evidence>
<evidence type="ECO:0000313" key="10">
    <source>
        <dbReference type="Proteomes" id="UP001207654"/>
    </source>
</evidence>
<dbReference type="InterPro" id="IPR014721">
    <property type="entry name" value="Ribsml_uS5_D2-typ_fold_subgr"/>
</dbReference>
<reference evidence="9 10" key="1">
    <citation type="submission" date="2022-11" db="EMBL/GenBank/DDBJ databases">
        <title>Minimal conservation of predation-associated metabolite biosynthetic gene clusters underscores biosynthetic potential of Myxococcota including descriptions for ten novel species: Archangium lansinium sp. nov., Myxococcus landrumus sp. nov., Nannocystis bai.</title>
        <authorList>
            <person name="Ahearne A."/>
            <person name="Stevens C."/>
            <person name="Phillips K."/>
        </authorList>
    </citation>
    <scope>NUCLEOTIDE SEQUENCE [LARGE SCALE GENOMIC DNA]</scope>
    <source>
        <strain evidence="9 10">MIWBW</strain>
    </source>
</reference>
<dbReference type="InterPro" id="IPR002099">
    <property type="entry name" value="MutL/Mlh/PMS"/>
</dbReference>
<dbReference type="Proteomes" id="UP001207654">
    <property type="component" value="Unassembled WGS sequence"/>
</dbReference>
<dbReference type="InterPro" id="IPR036890">
    <property type="entry name" value="HATPase_C_sf"/>
</dbReference>
<gene>
    <name evidence="5 9" type="primary">mutL</name>
    <name evidence="9" type="ORF">OV287_31415</name>
</gene>
<dbReference type="SUPFAM" id="SSF118116">
    <property type="entry name" value="DNA mismatch repair protein MutL"/>
    <property type="match status" value="1"/>
</dbReference>
<evidence type="ECO:0000256" key="4">
    <source>
        <dbReference type="ARBA" id="ARBA00023204"/>
    </source>
</evidence>
<feature type="region of interest" description="Disordered" evidence="6">
    <location>
        <begin position="369"/>
        <end position="393"/>
    </location>
</feature>
<organism evidence="9 10">
    <name type="scientific">Archangium lansingense</name>
    <dbReference type="NCBI Taxonomy" id="2995310"/>
    <lineage>
        <taxon>Bacteria</taxon>
        <taxon>Pseudomonadati</taxon>
        <taxon>Myxococcota</taxon>
        <taxon>Myxococcia</taxon>
        <taxon>Myxococcales</taxon>
        <taxon>Cystobacterineae</taxon>
        <taxon>Archangiaceae</taxon>
        <taxon>Archangium</taxon>
    </lineage>
</organism>
<dbReference type="SMART" id="SM01340">
    <property type="entry name" value="DNA_mis_repair"/>
    <property type="match status" value="1"/>
</dbReference>
<sequence length="630" mass="66992">MARIARLSDVLINKIAAGEVVERPASVVKELVENSIDAGSRTVRVALEKGGLGRITISDDGHGMGMEDARLCLERHATSKLRQLDDLFTINTKGFRGEALPAIASVSRFTLHTAEPGAQVGTKVTVEGGSDPLVEEAPPRVGTVISVEDLFYNTPARRKFMKRESTELQHAEEAVIRLALAHPDVAFFVEHGGQQLFTSPASPGDPRERIAAALGPGVHPHLVPVEERRLGVTVTGHIASPEYTLPNARGIYTLVNRRYIRDRGLNSAIQRAFQEFLAAGRQPVVVLFIDVDPRAVDVNVHPQKQEVRFADGKGVGDTVHAAISRALRAAPWLGNKGEGGMPEQPRQAAHYAMAVERFLTRAQEATWGAPLPLPGTQDASVSGAGPGSQAPFAPMSMPGPSGSLFAPTPSLLPGRAPAFGQAQPQLNEAPPPGYFGALRPMGVLGERFHVCEGPGGTLVVLDAHAALERARLMGFQRMLEREEAPVPTLFGATVELPVSVAKSLVEGREALARLGLEVEPFGGTTLALKAVPPSLVGADARALLEALARALPPPGSALDATTLAEGLRVLACHAARHAEGQLSEGKLRALLGELDSADFHPSCIHGTVVVLEVPLLELERRALRPPNPKI</sequence>
<dbReference type="GO" id="GO:0004519">
    <property type="term" value="F:endonuclease activity"/>
    <property type="evidence" value="ECO:0007669"/>
    <property type="project" value="UniProtKB-KW"/>
</dbReference>
<dbReference type="Pfam" id="PF13589">
    <property type="entry name" value="HATPase_c_3"/>
    <property type="match status" value="1"/>
</dbReference>
<dbReference type="PANTHER" id="PTHR10073:SF12">
    <property type="entry name" value="DNA MISMATCH REPAIR PROTEIN MLH1"/>
    <property type="match status" value="1"/>
</dbReference>
<evidence type="ECO:0000256" key="5">
    <source>
        <dbReference type="HAMAP-Rule" id="MF_00149"/>
    </source>
</evidence>
<keyword evidence="4 5" id="KW-0234">DNA repair</keyword>
<evidence type="ECO:0000259" key="7">
    <source>
        <dbReference type="SMART" id="SM00853"/>
    </source>
</evidence>
<evidence type="ECO:0000256" key="1">
    <source>
        <dbReference type="ARBA" id="ARBA00006082"/>
    </source>
</evidence>
<evidence type="ECO:0000313" key="9">
    <source>
        <dbReference type="EMBL" id="MCY1078980.1"/>
    </source>
</evidence>
<dbReference type="PANTHER" id="PTHR10073">
    <property type="entry name" value="DNA MISMATCH REPAIR PROTEIN MLH, PMS, MUTL"/>
    <property type="match status" value="1"/>
</dbReference>
<feature type="domain" description="DNA mismatch repair protein S5" evidence="8">
    <location>
        <begin position="210"/>
        <end position="328"/>
    </location>
</feature>
<dbReference type="Gene3D" id="3.30.1540.20">
    <property type="entry name" value="MutL, C-terminal domain, dimerisation subdomain"/>
    <property type="match status" value="1"/>
</dbReference>
<dbReference type="RefSeq" id="WP_267537737.1">
    <property type="nucleotide sequence ID" value="NZ_JAPNKA010000001.1"/>
</dbReference>
<dbReference type="Pfam" id="PF01119">
    <property type="entry name" value="DNA_mis_repair"/>
    <property type="match status" value="1"/>
</dbReference>
<protein>
    <recommendedName>
        <fullName evidence="2 5">DNA mismatch repair protein MutL</fullName>
    </recommendedName>
</protein>
<dbReference type="Pfam" id="PF08676">
    <property type="entry name" value="MutL_C"/>
    <property type="match status" value="1"/>
</dbReference>
<proteinExistence type="inferred from homology"/>
<keyword evidence="9" id="KW-0378">Hydrolase</keyword>
<dbReference type="Gene3D" id="3.30.1370.100">
    <property type="entry name" value="MutL, C-terminal domain, regulatory subdomain"/>
    <property type="match status" value="1"/>
</dbReference>
<dbReference type="EMBL" id="JAPNKA010000001">
    <property type="protein sequence ID" value="MCY1078980.1"/>
    <property type="molecule type" value="Genomic_DNA"/>
</dbReference>
<dbReference type="InterPro" id="IPR037198">
    <property type="entry name" value="MutL_C_sf"/>
</dbReference>
<dbReference type="InterPro" id="IPR042120">
    <property type="entry name" value="MutL_C_dimsub"/>
</dbReference>
<dbReference type="InterPro" id="IPR020667">
    <property type="entry name" value="DNA_mismatch_repair_MutL"/>
</dbReference>
<dbReference type="Gene3D" id="3.30.230.10">
    <property type="match status" value="1"/>
</dbReference>
<dbReference type="InterPro" id="IPR013507">
    <property type="entry name" value="DNA_mismatch_S5_2-like"/>
</dbReference>
<dbReference type="PROSITE" id="PS00058">
    <property type="entry name" value="DNA_MISMATCH_REPAIR_1"/>
    <property type="match status" value="1"/>
</dbReference>
<feature type="domain" description="MutL C-terminal dimerisation" evidence="7">
    <location>
        <begin position="440"/>
        <end position="582"/>
    </location>
</feature>
<dbReference type="InterPro" id="IPR014790">
    <property type="entry name" value="MutL_C"/>
</dbReference>
<dbReference type="HAMAP" id="MF_00149">
    <property type="entry name" value="DNA_mis_repair"/>
    <property type="match status" value="1"/>
</dbReference>
<dbReference type="SUPFAM" id="SSF55874">
    <property type="entry name" value="ATPase domain of HSP90 chaperone/DNA topoisomerase II/histidine kinase"/>
    <property type="match status" value="1"/>
</dbReference>
<dbReference type="InterPro" id="IPR042121">
    <property type="entry name" value="MutL_C_regsub"/>
</dbReference>
<comment type="similarity">
    <text evidence="1 5">Belongs to the DNA mismatch repair MutL/HexB family.</text>
</comment>
<keyword evidence="9" id="KW-0540">Nuclease</keyword>